<name>A0A1E5UVH4_9POAL</name>
<dbReference type="Gene3D" id="1.20.1280.50">
    <property type="match status" value="1"/>
</dbReference>
<reference evidence="3 4" key="1">
    <citation type="submission" date="2016-09" db="EMBL/GenBank/DDBJ databases">
        <title>The draft genome of Dichanthelium oligosanthes: A C3 panicoid grass species.</title>
        <authorList>
            <person name="Studer A.J."/>
            <person name="Schnable J.C."/>
            <person name="Brutnell T.P."/>
        </authorList>
    </citation>
    <scope>NUCLEOTIDE SEQUENCE [LARGE SCALE GENOMIC DNA]</scope>
    <source>
        <strain evidence="4">cv. Kellogg 1175</strain>
        <tissue evidence="3">Leaf</tissue>
    </source>
</reference>
<dbReference type="InterPro" id="IPR053781">
    <property type="entry name" value="F-box_AtFBL13-like"/>
</dbReference>
<dbReference type="InterPro" id="IPR001810">
    <property type="entry name" value="F-box_dom"/>
</dbReference>
<dbReference type="SUPFAM" id="SSF81383">
    <property type="entry name" value="F-box domain"/>
    <property type="match status" value="1"/>
</dbReference>
<dbReference type="STRING" id="888268.A0A1E5UVH4"/>
<proteinExistence type="predicted"/>
<dbReference type="PANTHER" id="PTHR34223">
    <property type="entry name" value="OS11G0201299 PROTEIN"/>
    <property type="match status" value="1"/>
</dbReference>
<dbReference type="Proteomes" id="UP000095767">
    <property type="component" value="Unassembled WGS sequence"/>
</dbReference>
<dbReference type="OrthoDB" id="677997at2759"/>
<evidence type="ECO:0000259" key="2">
    <source>
        <dbReference type="Pfam" id="PF00646"/>
    </source>
</evidence>
<dbReference type="AlphaFoldDB" id="A0A1E5UVH4"/>
<accession>A0A1E5UVH4</accession>
<feature type="compositionally biased region" description="Basic and acidic residues" evidence="1">
    <location>
        <begin position="57"/>
        <end position="86"/>
    </location>
</feature>
<dbReference type="InterPro" id="IPR053197">
    <property type="entry name" value="F-box_SCFL_complex_component"/>
</dbReference>
<evidence type="ECO:0000313" key="4">
    <source>
        <dbReference type="Proteomes" id="UP000095767"/>
    </source>
</evidence>
<evidence type="ECO:0000256" key="1">
    <source>
        <dbReference type="SAM" id="MobiDB-lite"/>
    </source>
</evidence>
<sequence>LSALPDCLLHVIMSSLNARQVVQTCVLATRWRHLWRSVPCLDIDLDEFGAAAPVSEGHSDSDLDSSDSDRDISNSDDNKGKEKERGDFEDFTQNLMHRCNIALLDSFSLNVCRKGHLCLTVDKGSTVGRLCLPIDKHKRMAPPRDETLHP</sequence>
<dbReference type="Pfam" id="PF00646">
    <property type="entry name" value="F-box"/>
    <property type="match status" value="1"/>
</dbReference>
<protein>
    <recommendedName>
        <fullName evidence="2">F-box domain-containing protein</fullName>
    </recommendedName>
</protein>
<feature type="region of interest" description="Disordered" evidence="1">
    <location>
        <begin position="53"/>
        <end position="86"/>
    </location>
</feature>
<dbReference type="CDD" id="cd22160">
    <property type="entry name" value="F-box_AtFBL13-like"/>
    <property type="match status" value="1"/>
</dbReference>
<dbReference type="PANTHER" id="PTHR34223:SF65">
    <property type="entry name" value="OS04G0440300 PROTEIN"/>
    <property type="match status" value="1"/>
</dbReference>
<organism evidence="3 4">
    <name type="scientific">Dichanthelium oligosanthes</name>
    <dbReference type="NCBI Taxonomy" id="888268"/>
    <lineage>
        <taxon>Eukaryota</taxon>
        <taxon>Viridiplantae</taxon>
        <taxon>Streptophyta</taxon>
        <taxon>Embryophyta</taxon>
        <taxon>Tracheophyta</taxon>
        <taxon>Spermatophyta</taxon>
        <taxon>Magnoliopsida</taxon>
        <taxon>Liliopsida</taxon>
        <taxon>Poales</taxon>
        <taxon>Poaceae</taxon>
        <taxon>PACMAD clade</taxon>
        <taxon>Panicoideae</taxon>
        <taxon>Panicodae</taxon>
        <taxon>Paniceae</taxon>
        <taxon>Dichantheliinae</taxon>
        <taxon>Dichanthelium</taxon>
    </lineage>
</organism>
<dbReference type="EMBL" id="LWDX02061948">
    <property type="protein sequence ID" value="OEL16785.1"/>
    <property type="molecule type" value="Genomic_DNA"/>
</dbReference>
<keyword evidence="4" id="KW-1185">Reference proteome</keyword>
<dbReference type="InterPro" id="IPR036047">
    <property type="entry name" value="F-box-like_dom_sf"/>
</dbReference>
<evidence type="ECO:0000313" key="3">
    <source>
        <dbReference type="EMBL" id="OEL16785.1"/>
    </source>
</evidence>
<feature type="non-terminal residue" evidence="3">
    <location>
        <position position="1"/>
    </location>
</feature>
<gene>
    <name evidence="3" type="ORF">BAE44_0022195</name>
</gene>
<feature type="domain" description="F-box" evidence="2">
    <location>
        <begin position="1"/>
        <end position="40"/>
    </location>
</feature>
<comment type="caution">
    <text evidence="3">The sequence shown here is derived from an EMBL/GenBank/DDBJ whole genome shotgun (WGS) entry which is preliminary data.</text>
</comment>